<dbReference type="Proteomes" id="UP000028186">
    <property type="component" value="Chromosome I"/>
</dbReference>
<reference evidence="7" key="1">
    <citation type="journal article" date="2014" name="BMC Genomics">
        <title>Genome sequencing of two Neorhizobium galegae strains reveals a noeT gene responsible for the unusual acetylation of the nodulation factors.</title>
        <authorList>
            <person name="Osterman J."/>
            <person name="Marsh J."/>
            <person name="Laine P.K."/>
            <person name="Zeng Z."/>
            <person name="Alatalo E."/>
            <person name="Sullivan J.T."/>
            <person name="Young J.P."/>
            <person name="Thomas-Oates J."/>
            <person name="Paulin L."/>
            <person name="Lindstrom K."/>
        </authorList>
    </citation>
    <scope>NUCLEOTIDE SEQUENCE [LARGE SCALE GENOMIC DNA]</scope>
    <source>
        <strain evidence="7">HAMBI 1141</strain>
    </source>
</reference>
<dbReference type="PROSITE" id="PS50977">
    <property type="entry name" value="HTH_TETR_2"/>
    <property type="match status" value="1"/>
</dbReference>
<dbReference type="HOGENOM" id="CLU_069356_7_1_5"/>
<dbReference type="Pfam" id="PF17935">
    <property type="entry name" value="TetR_C_27"/>
    <property type="match status" value="1"/>
</dbReference>
<dbReference type="eggNOG" id="COG1309">
    <property type="taxonomic scope" value="Bacteria"/>
</dbReference>
<dbReference type="InterPro" id="IPR001647">
    <property type="entry name" value="HTH_TetR"/>
</dbReference>
<evidence type="ECO:0000313" key="7">
    <source>
        <dbReference type="Proteomes" id="UP000028186"/>
    </source>
</evidence>
<dbReference type="PRINTS" id="PR00455">
    <property type="entry name" value="HTHTETR"/>
</dbReference>
<evidence type="ECO:0000313" key="6">
    <source>
        <dbReference type="EMBL" id="CDN55552.1"/>
    </source>
</evidence>
<dbReference type="SUPFAM" id="SSF48498">
    <property type="entry name" value="Tetracyclin repressor-like, C-terminal domain"/>
    <property type="match status" value="1"/>
</dbReference>
<dbReference type="Gene3D" id="1.10.357.10">
    <property type="entry name" value="Tetracycline Repressor, domain 2"/>
    <property type="match status" value="1"/>
</dbReference>
<dbReference type="PANTHER" id="PTHR30055">
    <property type="entry name" value="HTH-TYPE TRANSCRIPTIONAL REGULATOR RUTR"/>
    <property type="match status" value="1"/>
</dbReference>
<dbReference type="AlphaFoldDB" id="A0A068TAL6"/>
<organism evidence="6 7">
    <name type="scientific">Neorhizobium galegae bv. officinalis bv. officinalis str. HAMBI 1141</name>
    <dbReference type="NCBI Taxonomy" id="1028801"/>
    <lineage>
        <taxon>Bacteria</taxon>
        <taxon>Pseudomonadati</taxon>
        <taxon>Pseudomonadota</taxon>
        <taxon>Alphaproteobacteria</taxon>
        <taxon>Hyphomicrobiales</taxon>
        <taxon>Rhizobiaceae</taxon>
        <taxon>Rhizobium/Agrobacterium group</taxon>
        <taxon>Neorhizobium</taxon>
    </lineage>
</organism>
<dbReference type="PATRIC" id="fig|1028801.3.peg.3277"/>
<keyword evidence="2 4" id="KW-0238">DNA-binding</keyword>
<dbReference type="GO" id="GO:0003700">
    <property type="term" value="F:DNA-binding transcription factor activity"/>
    <property type="evidence" value="ECO:0007669"/>
    <property type="project" value="TreeGrafter"/>
</dbReference>
<dbReference type="InterPro" id="IPR036271">
    <property type="entry name" value="Tet_transcr_reg_TetR-rel_C_sf"/>
</dbReference>
<evidence type="ECO:0000256" key="4">
    <source>
        <dbReference type="PROSITE-ProRule" id="PRU00335"/>
    </source>
</evidence>
<sequence length="213" mass="24155">MKIVTHKTKAISGMDTNENTLDTSRQDNVGRILDAAERLFKHYGYTKTNVADIARDLGMSPANIYRFFSSKADIHQALASRMLDGSYQAALANAKRPVSATERLRNHVLQQHRFTLETMLDEKKVHEMVVIAIEQQWPVIEQHLERIRVVIAGLIKDGIEAGEFREQDHQLASECFMSSMVVLCHPQLIADCLLESRIGKPEDLVEFGLRALR</sequence>
<dbReference type="PANTHER" id="PTHR30055:SF151">
    <property type="entry name" value="TRANSCRIPTIONAL REGULATORY PROTEIN"/>
    <property type="match status" value="1"/>
</dbReference>
<keyword evidence="1" id="KW-0805">Transcription regulation</keyword>
<dbReference type="EMBL" id="HG938355">
    <property type="protein sequence ID" value="CDN55552.1"/>
    <property type="molecule type" value="Genomic_DNA"/>
</dbReference>
<feature type="DNA-binding region" description="H-T-H motif" evidence="4">
    <location>
        <begin position="49"/>
        <end position="68"/>
    </location>
</feature>
<evidence type="ECO:0000256" key="3">
    <source>
        <dbReference type="ARBA" id="ARBA00023163"/>
    </source>
</evidence>
<gene>
    <name evidence="6" type="ORF">RG1141_CH32170</name>
</gene>
<accession>A0A068TAL6</accession>
<dbReference type="Pfam" id="PF00440">
    <property type="entry name" value="TetR_N"/>
    <property type="match status" value="1"/>
</dbReference>
<dbReference type="SUPFAM" id="SSF46689">
    <property type="entry name" value="Homeodomain-like"/>
    <property type="match status" value="1"/>
</dbReference>
<dbReference type="KEGG" id="ngl:RG1141_CH32170"/>
<evidence type="ECO:0000259" key="5">
    <source>
        <dbReference type="PROSITE" id="PS50977"/>
    </source>
</evidence>
<evidence type="ECO:0000256" key="1">
    <source>
        <dbReference type="ARBA" id="ARBA00023015"/>
    </source>
</evidence>
<protein>
    <submittedName>
        <fullName evidence="6">Transcriptional regulator, TetR family</fullName>
    </submittedName>
</protein>
<feature type="domain" description="HTH tetR-type" evidence="5">
    <location>
        <begin position="26"/>
        <end position="86"/>
    </location>
</feature>
<keyword evidence="3" id="KW-0804">Transcription</keyword>
<dbReference type="InterPro" id="IPR050109">
    <property type="entry name" value="HTH-type_TetR-like_transc_reg"/>
</dbReference>
<dbReference type="InterPro" id="IPR041478">
    <property type="entry name" value="TetR_C_27"/>
</dbReference>
<dbReference type="InterPro" id="IPR009057">
    <property type="entry name" value="Homeodomain-like_sf"/>
</dbReference>
<dbReference type="GO" id="GO:0000976">
    <property type="term" value="F:transcription cis-regulatory region binding"/>
    <property type="evidence" value="ECO:0007669"/>
    <property type="project" value="TreeGrafter"/>
</dbReference>
<proteinExistence type="predicted"/>
<name>A0A068TAL6_NEOGA</name>
<evidence type="ECO:0000256" key="2">
    <source>
        <dbReference type="ARBA" id="ARBA00023125"/>
    </source>
</evidence>
<dbReference type="Gene3D" id="1.10.10.60">
    <property type="entry name" value="Homeodomain-like"/>
    <property type="match status" value="1"/>
</dbReference>